<sequence>MFANKKQRKSLWNRHVVITGGSSGIGKAIAILAAQDGAHVSILARNVEKLDDAFREIKKYIVTEDQIITRVPVDVSCLEAVENNLLEIEETIAPIFMLVNCAGFAACGRLEDLTERDIKRRFKKRREGIIVMTSSVVGLMGMFGYSAYSACKFGLRGLAESLIMELKPYNVSVTLALPPDTDTPGFENENKSKPLETKLMSEAGGLHKPETVAKQILEDALRGHLFSYVGFESFILTTLCIGMSPFSSIIELIIQFILLGPLRLIGAFYIKQFENIVLKCFKNPNIQEKKD</sequence>
<organism evidence="11 12">
    <name type="scientific">Rhynchophorus ferrugineus</name>
    <name type="common">Red palm weevil</name>
    <name type="synonym">Curculio ferrugineus</name>
    <dbReference type="NCBI Taxonomy" id="354439"/>
    <lineage>
        <taxon>Eukaryota</taxon>
        <taxon>Metazoa</taxon>
        <taxon>Ecdysozoa</taxon>
        <taxon>Arthropoda</taxon>
        <taxon>Hexapoda</taxon>
        <taxon>Insecta</taxon>
        <taxon>Pterygota</taxon>
        <taxon>Neoptera</taxon>
        <taxon>Endopterygota</taxon>
        <taxon>Coleoptera</taxon>
        <taxon>Polyphaga</taxon>
        <taxon>Cucujiformia</taxon>
        <taxon>Curculionidae</taxon>
        <taxon>Dryophthorinae</taxon>
        <taxon>Rhynchophorus</taxon>
    </lineage>
</organism>
<evidence type="ECO:0000256" key="3">
    <source>
        <dbReference type="ARBA" id="ARBA00004991"/>
    </source>
</evidence>
<comment type="caution">
    <text evidence="11">The sequence shown here is derived from an EMBL/GenBank/DDBJ whole genome shotgun (WGS) entry which is preliminary data.</text>
</comment>
<name>A0A834IZ76_RHYFE</name>
<dbReference type="EC" id="1.1.1.102" evidence="9"/>
<dbReference type="OrthoDB" id="37659at2759"/>
<dbReference type="EMBL" id="JAACXV010000017">
    <property type="protein sequence ID" value="KAF7286975.1"/>
    <property type="molecule type" value="Genomic_DNA"/>
</dbReference>
<dbReference type="GO" id="GO:0047560">
    <property type="term" value="F:3-dehydrosphinganine reductase activity"/>
    <property type="evidence" value="ECO:0007669"/>
    <property type="project" value="UniProtKB-EC"/>
</dbReference>
<protein>
    <recommendedName>
        <fullName evidence="9">3-dehydrosphinganine reductase</fullName>
        <ecNumber evidence="9">1.1.1.102</ecNumber>
    </recommendedName>
</protein>
<keyword evidence="4" id="KW-0256">Endoplasmic reticulum</keyword>
<evidence type="ECO:0000256" key="4">
    <source>
        <dbReference type="ARBA" id="ARBA00022824"/>
    </source>
</evidence>
<keyword evidence="7" id="KW-0560">Oxidoreductase</keyword>
<evidence type="ECO:0000256" key="6">
    <source>
        <dbReference type="ARBA" id="ARBA00022919"/>
    </source>
</evidence>
<dbReference type="Gene3D" id="3.40.50.720">
    <property type="entry name" value="NAD(P)-binding Rossmann-like Domain"/>
    <property type="match status" value="2"/>
</dbReference>
<evidence type="ECO:0000256" key="8">
    <source>
        <dbReference type="ARBA" id="ARBA00023098"/>
    </source>
</evidence>
<dbReference type="GO" id="GO:0006666">
    <property type="term" value="P:3-keto-sphinganine metabolic process"/>
    <property type="evidence" value="ECO:0007669"/>
    <property type="project" value="InterPro"/>
</dbReference>
<dbReference type="Proteomes" id="UP000625711">
    <property type="component" value="Unassembled WGS sequence"/>
</dbReference>
<evidence type="ECO:0000256" key="9">
    <source>
        <dbReference type="ARBA" id="ARBA00026112"/>
    </source>
</evidence>
<dbReference type="PANTHER" id="PTHR43550">
    <property type="entry name" value="3-KETODIHYDROSPHINGOSINE REDUCTASE"/>
    <property type="match status" value="1"/>
</dbReference>
<evidence type="ECO:0000256" key="2">
    <source>
        <dbReference type="ARBA" id="ARBA00004760"/>
    </source>
</evidence>
<comment type="pathway">
    <text evidence="3">Sphingolipid metabolism.</text>
</comment>
<comment type="pathway">
    <text evidence="2">Lipid metabolism; sphingolipid metabolism.</text>
</comment>
<dbReference type="GO" id="GO:0030148">
    <property type="term" value="P:sphingolipid biosynthetic process"/>
    <property type="evidence" value="ECO:0007669"/>
    <property type="project" value="InterPro"/>
</dbReference>
<dbReference type="AlphaFoldDB" id="A0A834IZ76"/>
<keyword evidence="8" id="KW-0443">Lipid metabolism</keyword>
<comment type="subcellular location">
    <subcellularLocation>
        <location evidence="1">Endoplasmic reticulum</location>
    </subcellularLocation>
</comment>
<dbReference type="Pfam" id="PF00106">
    <property type="entry name" value="adh_short"/>
    <property type="match status" value="1"/>
</dbReference>
<keyword evidence="10" id="KW-0812">Transmembrane</keyword>
<proteinExistence type="predicted"/>
<evidence type="ECO:0000256" key="10">
    <source>
        <dbReference type="SAM" id="Phobius"/>
    </source>
</evidence>
<dbReference type="InterPro" id="IPR036291">
    <property type="entry name" value="NAD(P)-bd_dom_sf"/>
</dbReference>
<dbReference type="SUPFAM" id="SSF51735">
    <property type="entry name" value="NAD(P)-binding Rossmann-fold domains"/>
    <property type="match status" value="1"/>
</dbReference>
<keyword evidence="10" id="KW-0472">Membrane</keyword>
<evidence type="ECO:0000256" key="7">
    <source>
        <dbReference type="ARBA" id="ARBA00023002"/>
    </source>
</evidence>
<feature type="transmembrane region" description="Helical" evidence="10">
    <location>
        <begin position="129"/>
        <end position="148"/>
    </location>
</feature>
<dbReference type="GO" id="GO:0005789">
    <property type="term" value="C:endoplasmic reticulum membrane"/>
    <property type="evidence" value="ECO:0007669"/>
    <property type="project" value="TreeGrafter"/>
</dbReference>
<evidence type="ECO:0000256" key="1">
    <source>
        <dbReference type="ARBA" id="ARBA00004240"/>
    </source>
</evidence>
<evidence type="ECO:0000256" key="5">
    <source>
        <dbReference type="ARBA" id="ARBA00022857"/>
    </source>
</evidence>
<keyword evidence="10" id="KW-1133">Transmembrane helix</keyword>
<keyword evidence="12" id="KW-1185">Reference proteome</keyword>
<dbReference type="InterPro" id="IPR045022">
    <property type="entry name" value="KDSR-like"/>
</dbReference>
<dbReference type="CDD" id="cd08939">
    <property type="entry name" value="KDSR-like_SDR_c"/>
    <property type="match status" value="1"/>
</dbReference>
<reference evidence="11" key="1">
    <citation type="submission" date="2020-08" db="EMBL/GenBank/DDBJ databases">
        <title>Genome sequencing and assembly of the red palm weevil Rhynchophorus ferrugineus.</title>
        <authorList>
            <person name="Dias G.B."/>
            <person name="Bergman C.M."/>
            <person name="Manee M."/>
        </authorList>
    </citation>
    <scope>NUCLEOTIDE SEQUENCE</scope>
    <source>
        <strain evidence="11">AA-2017</strain>
        <tissue evidence="11">Whole larva</tissue>
    </source>
</reference>
<evidence type="ECO:0000313" key="12">
    <source>
        <dbReference type="Proteomes" id="UP000625711"/>
    </source>
</evidence>
<accession>A0A834IZ76</accession>
<dbReference type="PRINTS" id="PR00081">
    <property type="entry name" value="GDHRDH"/>
</dbReference>
<gene>
    <name evidence="11" type="ORF">GWI33_002819</name>
</gene>
<dbReference type="PANTHER" id="PTHR43550:SF3">
    <property type="entry name" value="3-KETODIHYDROSPHINGOSINE REDUCTASE"/>
    <property type="match status" value="1"/>
</dbReference>
<keyword evidence="6" id="KW-0746">Sphingolipid metabolism</keyword>
<evidence type="ECO:0000313" key="11">
    <source>
        <dbReference type="EMBL" id="KAF7286975.1"/>
    </source>
</evidence>
<dbReference type="InterPro" id="IPR002347">
    <property type="entry name" value="SDR_fam"/>
</dbReference>
<keyword evidence="5" id="KW-0521">NADP</keyword>
<dbReference type="Pfam" id="PF13561">
    <property type="entry name" value="adh_short_C2"/>
    <property type="match status" value="1"/>
</dbReference>